<dbReference type="AlphaFoldDB" id="A0A285PE41"/>
<evidence type="ECO:0000313" key="2">
    <source>
        <dbReference type="Proteomes" id="UP000219439"/>
    </source>
</evidence>
<protein>
    <submittedName>
        <fullName evidence="1">Uncharacterized protein</fullName>
    </submittedName>
</protein>
<accession>A0A285PE41</accession>
<organism evidence="1 2">
    <name type="scientific">Cohaesibacter gelatinilyticus</name>
    <dbReference type="NCBI Taxonomy" id="372072"/>
    <lineage>
        <taxon>Bacteria</taxon>
        <taxon>Pseudomonadati</taxon>
        <taxon>Pseudomonadota</taxon>
        <taxon>Alphaproteobacteria</taxon>
        <taxon>Hyphomicrobiales</taxon>
        <taxon>Cohaesibacteraceae</taxon>
    </lineage>
</organism>
<proteinExistence type="predicted"/>
<evidence type="ECO:0000313" key="1">
    <source>
        <dbReference type="EMBL" id="SNZ19513.1"/>
    </source>
</evidence>
<keyword evidence="2" id="KW-1185">Reference proteome</keyword>
<gene>
    <name evidence="1" type="ORF">SAMN06265368_2602</name>
</gene>
<dbReference type="EMBL" id="OBEL01000002">
    <property type="protein sequence ID" value="SNZ19513.1"/>
    <property type="molecule type" value="Genomic_DNA"/>
</dbReference>
<reference evidence="1 2" key="1">
    <citation type="submission" date="2017-09" db="EMBL/GenBank/DDBJ databases">
        <authorList>
            <person name="Ehlers B."/>
            <person name="Leendertz F.H."/>
        </authorList>
    </citation>
    <scope>NUCLEOTIDE SEQUENCE [LARGE SCALE GENOMIC DNA]</scope>
    <source>
        <strain evidence="1 2">DSM 18289</strain>
    </source>
</reference>
<dbReference type="Proteomes" id="UP000219439">
    <property type="component" value="Unassembled WGS sequence"/>
</dbReference>
<name>A0A285PE41_9HYPH</name>
<sequence>MFPRFITKSIHAYLDYPVALIPTRGKNDPYDRTFRALWQGADAALVWLTKR</sequence>
<dbReference type="RefSeq" id="WP_170956088.1">
    <property type="nucleotide sequence ID" value="NZ_OBEL01000002.1"/>
</dbReference>